<dbReference type="InterPro" id="IPR002549">
    <property type="entry name" value="AI-2E-like"/>
</dbReference>
<dbReference type="EMBL" id="JACOPF010000003">
    <property type="protein sequence ID" value="MBC5690070.1"/>
    <property type="molecule type" value="Genomic_DNA"/>
</dbReference>
<keyword evidence="10" id="KW-1185">Reference proteome</keyword>
<dbReference type="GO" id="GO:0055085">
    <property type="term" value="P:transmembrane transport"/>
    <property type="evidence" value="ECO:0007669"/>
    <property type="project" value="TreeGrafter"/>
</dbReference>
<keyword evidence="3" id="KW-0813">Transport</keyword>
<dbReference type="PANTHER" id="PTHR21716">
    <property type="entry name" value="TRANSMEMBRANE PROTEIN"/>
    <property type="match status" value="1"/>
</dbReference>
<feature type="transmembrane region" description="Helical" evidence="8">
    <location>
        <begin position="334"/>
        <end position="367"/>
    </location>
</feature>
<gene>
    <name evidence="9" type="ORF">H8S37_14220</name>
</gene>
<comment type="similarity">
    <text evidence="2">Belongs to the autoinducer-2 exporter (AI-2E) (TC 2.A.86) family.</text>
</comment>
<evidence type="ECO:0000256" key="6">
    <source>
        <dbReference type="ARBA" id="ARBA00022989"/>
    </source>
</evidence>
<feature type="transmembrane region" description="Helical" evidence="8">
    <location>
        <begin position="175"/>
        <end position="200"/>
    </location>
</feature>
<evidence type="ECO:0000313" key="9">
    <source>
        <dbReference type="EMBL" id="MBC5690070.1"/>
    </source>
</evidence>
<evidence type="ECO:0000256" key="4">
    <source>
        <dbReference type="ARBA" id="ARBA00022475"/>
    </source>
</evidence>
<evidence type="ECO:0000256" key="8">
    <source>
        <dbReference type="SAM" id="Phobius"/>
    </source>
</evidence>
<dbReference type="GO" id="GO:0005886">
    <property type="term" value="C:plasma membrane"/>
    <property type="evidence" value="ECO:0007669"/>
    <property type="project" value="UniProtKB-SubCell"/>
</dbReference>
<evidence type="ECO:0000256" key="2">
    <source>
        <dbReference type="ARBA" id="ARBA00009773"/>
    </source>
</evidence>
<keyword evidence="6 8" id="KW-1133">Transmembrane helix</keyword>
<dbReference type="AlphaFoldDB" id="A0A923LJS0"/>
<keyword evidence="7 8" id="KW-0472">Membrane</keyword>
<dbReference type="Proteomes" id="UP000652477">
    <property type="component" value="Unassembled WGS sequence"/>
</dbReference>
<dbReference type="PANTHER" id="PTHR21716:SF53">
    <property type="entry name" value="PERMEASE PERM-RELATED"/>
    <property type="match status" value="1"/>
</dbReference>
<feature type="transmembrane region" description="Helical" evidence="8">
    <location>
        <begin position="239"/>
        <end position="261"/>
    </location>
</feature>
<feature type="transmembrane region" description="Helical" evidence="8">
    <location>
        <begin position="267"/>
        <end position="296"/>
    </location>
</feature>
<proteinExistence type="inferred from homology"/>
<evidence type="ECO:0000256" key="3">
    <source>
        <dbReference type="ARBA" id="ARBA00022448"/>
    </source>
</evidence>
<sequence length="382" mass="42618">MNLDKETIKKLRGLIVFTIVILIALWKYEVVFEGISYLFGIMFPFLLGGAIAFVLNVPMSFLEDKIFSHKRWAQNKYMKKLARPVSMIITILLVLGIVVLVMFVVVPELGKTFLSLGASIGDFVPRAQRWLEDLFVDNKEVLAWLEEVNMDWDKIINGIVEFFRSSAGNVVNSTVSAATGIISGVATFLIAFVFACYILLQKEKLTVQIQKVMLAYLPKKWVEWLLDVFSLTYRIFSSFLAGQCLEALILGVMFFIAMTVFQMPYALLVGILIAFTALIPIFGAFIGCFVGAFLILMVNPVKALIFIVMFLVLQQIEGNLIYPKVVGNSVGLPSIWVLAAVSIGGSLMGVVGMLIFIPIVSVIYSLFRESVYKRLKGKGVKI</sequence>
<name>A0A923LJS0_9FIRM</name>
<accession>A0A923LJS0</accession>
<dbReference type="RefSeq" id="WP_186876717.1">
    <property type="nucleotide sequence ID" value="NZ_JACOPF010000003.1"/>
</dbReference>
<feature type="transmembrane region" description="Helical" evidence="8">
    <location>
        <begin position="81"/>
        <end position="106"/>
    </location>
</feature>
<feature type="transmembrane region" description="Helical" evidence="8">
    <location>
        <begin position="303"/>
        <end position="322"/>
    </location>
</feature>
<evidence type="ECO:0000256" key="7">
    <source>
        <dbReference type="ARBA" id="ARBA00023136"/>
    </source>
</evidence>
<evidence type="ECO:0000256" key="1">
    <source>
        <dbReference type="ARBA" id="ARBA00004651"/>
    </source>
</evidence>
<dbReference type="Pfam" id="PF01594">
    <property type="entry name" value="AI-2E_transport"/>
    <property type="match status" value="1"/>
</dbReference>
<feature type="transmembrane region" description="Helical" evidence="8">
    <location>
        <begin position="12"/>
        <end position="28"/>
    </location>
</feature>
<keyword evidence="5 8" id="KW-0812">Transmembrane</keyword>
<organism evidence="9 10">
    <name type="scientific">Mediterraneibacter hominis</name>
    <dbReference type="NCBI Taxonomy" id="2763054"/>
    <lineage>
        <taxon>Bacteria</taxon>
        <taxon>Bacillati</taxon>
        <taxon>Bacillota</taxon>
        <taxon>Clostridia</taxon>
        <taxon>Lachnospirales</taxon>
        <taxon>Lachnospiraceae</taxon>
        <taxon>Mediterraneibacter</taxon>
    </lineage>
</organism>
<comment type="subcellular location">
    <subcellularLocation>
        <location evidence="1">Cell membrane</location>
        <topology evidence="1">Multi-pass membrane protein</topology>
    </subcellularLocation>
</comment>
<reference evidence="9" key="1">
    <citation type="submission" date="2020-08" db="EMBL/GenBank/DDBJ databases">
        <title>Genome public.</title>
        <authorList>
            <person name="Liu C."/>
            <person name="Sun Q."/>
        </authorList>
    </citation>
    <scope>NUCLEOTIDE SEQUENCE</scope>
    <source>
        <strain evidence="9">NSJ-55</strain>
    </source>
</reference>
<evidence type="ECO:0000256" key="5">
    <source>
        <dbReference type="ARBA" id="ARBA00022692"/>
    </source>
</evidence>
<evidence type="ECO:0000313" key="10">
    <source>
        <dbReference type="Proteomes" id="UP000652477"/>
    </source>
</evidence>
<comment type="caution">
    <text evidence="9">The sequence shown here is derived from an EMBL/GenBank/DDBJ whole genome shotgun (WGS) entry which is preliminary data.</text>
</comment>
<keyword evidence="4" id="KW-1003">Cell membrane</keyword>
<feature type="transmembrane region" description="Helical" evidence="8">
    <location>
        <begin position="34"/>
        <end position="61"/>
    </location>
</feature>
<protein>
    <submittedName>
        <fullName evidence="9">AI-2E family transporter</fullName>
    </submittedName>
</protein>